<dbReference type="Gene3D" id="3.40.50.410">
    <property type="entry name" value="von Willebrand factor, type A domain"/>
    <property type="match status" value="1"/>
</dbReference>
<evidence type="ECO:0000313" key="4">
    <source>
        <dbReference type="Proteomes" id="UP001059617"/>
    </source>
</evidence>
<dbReference type="PIRSF" id="PIRSF010256">
    <property type="entry name" value="CoxE_vWa"/>
    <property type="match status" value="1"/>
</dbReference>
<dbReference type="Pfam" id="PF05762">
    <property type="entry name" value="VWA_CoxE"/>
    <property type="match status" value="1"/>
</dbReference>
<evidence type="ECO:0000259" key="2">
    <source>
        <dbReference type="SMART" id="SM00327"/>
    </source>
</evidence>
<dbReference type="SUPFAM" id="SSF53300">
    <property type="entry name" value="vWA-like"/>
    <property type="match status" value="1"/>
</dbReference>
<gene>
    <name evidence="3" type="ORF">Dfulv_45530</name>
</gene>
<dbReference type="PANTHER" id="PTHR39338:SF6">
    <property type="entry name" value="BLL5662 PROTEIN"/>
    <property type="match status" value="1"/>
</dbReference>
<reference evidence="3" key="1">
    <citation type="submission" date="2021-04" db="EMBL/GenBank/DDBJ databases">
        <authorList>
            <person name="Hartkoorn R.C."/>
            <person name="Beaudoing E."/>
            <person name="Hot D."/>
        </authorList>
    </citation>
    <scope>NUCLEOTIDE SEQUENCE</scope>
    <source>
        <strain evidence="3">NRRL B-16292</strain>
    </source>
</reference>
<dbReference type="InterPro" id="IPR036465">
    <property type="entry name" value="vWFA_dom_sf"/>
</dbReference>
<feature type="domain" description="VWFA" evidence="2">
    <location>
        <begin position="207"/>
        <end position="376"/>
    </location>
</feature>
<dbReference type="Proteomes" id="UP001059617">
    <property type="component" value="Chromosome"/>
</dbReference>
<dbReference type="PANTHER" id="PTHR39338">
    <property type="entry name" value="BLL5662 PROTEIN-RELATED"/>
    <property type="match status" value="1"/>
</dbReference>
<proteinExistence type="predicted"/>
<dbReference type="CDD" id="cd00198">
    <property type="entry name" value="vWFA"/>
    <property type="match status" value="1"/>
</dbReference>
<evidence type="ECO:0000256" key="1">
    <source>
        <dbReference type="SAM" id="MobiDB-lite"/>
    </source>
</evidence>
<dbReference type="InterPro" id="IPR008912">
    <property type="entry name" value="Uncharacterised_CoxE"/>
</dbReference>
<reference evidence="3" key="2">
    <citation type="submission" date="2022-09" db="EMBL/GenBank/DDBJ databases">
        <title>Biosynthetic gene clusters of Dactylosporangioum fulvum.</title>
        <authorList>
            <person name="Caradec T."/>
        </authorList>
    </citation>
    <scope>NUCLEOTIDE SEQUENCE</scope>
    <source>
        <strain evidence="3">NRRL B-16292</strain>
    </source>
</reference>
<dbReference type="InterPro" id="IPR002035">
    <property type="entry name" value="VWF_A"/>
</dbReference>
<feature type="region of interest" description="Disordered" evidence="1">
    <location>
        <begin position="81"/>
        <end position="127"/>
    </location>
</feature>
<feature type="compositionally biased region" description="Low complexity" evidence="1">
    <location>
        <begin position="91"/>
        <end position="108"/>
    </location>
</feature>
<protein>
    <submittedName>
        <fullName evidence="3">VWA domain-containing protein</fullName>
    </submittedName>
</protein>
<dbReference type="RefSeq" id="WP_259860025.1">
    <property type="nucleotide sequence ID" value="NZ_BAAAST010000013.1"/>
</dbReference>
<accession>A0ABY5VWU5</accession>
<dbReference type="EMBL" id="CP073720">
    <property type="protein sequence ID" value="UWP82253.1"/>
    <property type="molecule type" value="Genomic_DNA"/>
</dbReference>
<evidence type="ECO:0000313" key="3">
    <source>
        <dbReference type="EMBL" id="UWP82253.1"/>
    </source>
</evidence>
<dbReference type="SMART" id="SM00327">
    <property type="entry name" value="VWA"/>
    <property type="match status" value="1"/>
</dbReference>
<keyword evidence="4" id="KW-1185">Reference proteome</keyword>
<name>A0ABY5VWU5_9ACTN</name>
<dbReference type="InterPro" id="IPR011195">
    <property type="entry name" value="UCP010256"/>
</dbReference>
<organism evidence="3 4">
    <name type="scientific">Dactylosporangium fulvum</name>
    <dbReference type="NCBI Taxonomy" id="53359"/>
    <lineage>
        <taxon>Bacteria</taxon>
        <taxon>Bacillati</taxon>
        <taxon>Actinomycetota</taxon>
        <taxon>Actinomycetes</taxon>
        <taxon>Micromonosporales</taxon>
        <taxon>Micromonosporaceae</taxon>
        <taxon>Dactylosporangium</taxon>
    </lineage>
</organism>
<sequence>MSLRGDLASLVAGFGAALHDAGLPVGPDRSERFARAITLLRPQSTDELHRCARATLTCNPEQFEILDRVFDAVFRGYVDPADERGDPNAPGMTGSSTTTQSGGTPSVSDRPSTSEPERAVEAPVSTVGSAAERLAGRDFAGLSPEELALLADLMRRLAIATPLRRSRRTHAVQHQGKSFDLRTTLRRARRTGGEPLRLTRRSPRMKPRRLVALCDISGSMEPYARAMLQLLYCAAGTSRAEVFTFATRLTRLTKVLARTRPAVALERAGRAAPDWSGGTRIGAALKQFNDQYGRRGLARGAVVLIVSDGWETGDPAQVGREMARLARLAHRIVWVNPRTQSPRYQPLVGGMAAAWPHCDAVVSAHSLAALQPLLDALQGSAPHAAHQ</sequence>